<dbReference type="AlphaFoldDB" id="A0A7V8VG85"/>
<dbReference type="PANTHER" id="PTHR46580:SF2">
    <property type="entry name" value="MAM DOMAIN-CONTAINING PROTEIN"/>
    <property type="match status" value="1"/>
</dbReference>
<dbReference type="PANTHER" id="PTHR46580">
    <property type="entry name" value="SENSOR KINASE-RELATED"/>
    <property type="match status" value="1"/>
</dbReference>
<gene>
    <name evidence="2" type="ORF">H0921_14445</name>
</gene>
<dbReference type="InterPro" id="IPR013517">
    <property type="entry name" value="FG-GAP"/>
</dbReference>
<evidence type="ECO:0000313" key="2">
    <source>
        <dbReference type="EMBL" id="MBA2227357.1"/>
    </source>
</evidence>
<dbReference type="Gene3D" id="2.130.10.130">
    <property type="entry name" value="Integrin alpha, N-terminal"/>
    <property type="match status" value="2"/>
</dbReference>
<evidence type="ECO:0000256" key="1">
    <source>
        <dbReference type="ARBA" id="ARBA00022729"/>
    </source>
</evidence>
<name>A0A7V8VG85_9BACT</name>
<dbReference type="Proteomes" id="UP000542342">
    <property type="component" value="Unassembled WGS sequence"/>
</dbReference>
<proteinExistence type="predicted"/>
<keyword evidence="3" id="KW-1185">Reference proteome</keyword>
<dbReference type="Pfam" id="PF13517">
    <property type="entry name" value="FG-GAP_3"/>
    <property type="match status" value="2"/>
</dbReference>
<accession>A0A7V8VG85</accession>
<dbReference type="Pfam" id="PF01839">
    <property type="entry name" value="FG-GAP"/>
    <property type="match status" value="1"/>
</dbReference>
<sequence>MTPLRHLPLPLLLAILAVASILPWAEAYVEAPITLGDIVRQSTNIVHMQVQKVDREKNLIIYKKLRDLKGVHPQDPIKHNIGRGGLRPGEWQEIMNWAEVGKEAVFFHNGGASETYFGVSWYQAYPQGEWWGMSHGEPFLLRSYAGKVERLPGIIEEMLAGKEVIVPCMVDGDKEALHKKTARIQRLRASLKLLDYNPKRDFVGWGVEEIRALEGYAGFNKFGTLPRTDGEAQAVSALDFNNDGKADVCLCAASKVLLLQNDGDSFTEVALPGLTGGARAAVWADYNGDGLPDLLLATGSGPRLYTNLGAGKFRDDTRLLPPSALGLPATAAAWGDFDADGKPDLAIAHGYHGLRLYRNNRPADAQLRSAPPKLGDWYAIGPFRHPGGMSNFDARFTPETEPFDPNKVHKGKRDMPVKWTKKTYADGSVNSLAEFGNNCATYLYREIEAAVPTRLPVSLGSDDTLTVWLNGEKILSENVGRACAPDQNRAVLNLKAGKNTLLLKICNGSGDYAFYFAAGEPELGGEPWFQDVTSAWGLTPDTPAAQLRGDALAVADFNADGKPDILYAAGQGLLLLNAGGRFTLKADSGLAFQTGKVGPVVLDYDGDGHLDLFIPQRNGQCLLFRNDGTGRFANITASAGDLAKPVPGMVAAAAADFNNDGKPDLLLCCLRGPNRYLENNSHGVFTDKTAAIGLHQRVFNSQAATLADLNGDGRLDLVLHNEGQESCILFGAMPLPNGQTPVQLSLNGTAVLNGGRVIIRNGNGQPVATAAIVGGHGRGGQCGLLPRFLLSPGSYKIELVSPNGAVTSRDLNVAATPLQVRCQ</sequence>
<organism evidence="2 3">
    <name type="scientific">Thermogemmata fonticola</name>
    <dbReference type="NCBI Taxonomy" id="2755323"/>
    <lineage>
        <taxon>Bacteria</taxon>
        <taxon>Pseudomonadati</taxon>
        <taxon>Planctomycetota</taxon>
        <taxon>Planctomycetia</taxon>
        <taxon>Gemmatales</taxon>
        <taxon>Gemmataceae</taxon>
        <taxon>Thermogemmata</taxon>
    </lineage>
</organism>
<dbReference type="EMBL" id="JACEFB010000013">
    <property type="protein sequence ID" value="MBA2227357.1"/>
    <property type="molecule type" value="Genomic_DNA"/>
</dbReference>
<dbReference type="InterPro" id="IPR028994">
    <property type="entry name" value="Integrin_alpha_N"/>
</dbReference>
<dbReference type="RefSeq" id="WP_194539220.1">
    <property type="nucleotide sequence ID" value="NZ_JACEFB010000013.1"/>
</dbReference>
<comment type="caution">
    <text evidence="2">The sequence shown here is derived from an EMBL/GenBank/DDBJ whole genome shotgun (WGS) entry which is preliminary data.</text>
</comment>
<evidence type="ECO:0000313" key="3">
    <source>
        <dbReference type="Proteomes" id="UP000542342"/>
    </source>
</evidence>
<reference evidence="2 3" key="1">
    <citation type="submission" date="2020-07" db="EMBL/GenBank/DDBJ databases">
        <title>Thermogemmata thermophila gen. nov., sp. nov., a novel moderate thermophilic planctomycete from a Kamchatka hot spring.</title>
        <authorList>
            <person name="Elcheninov A.G."/>
            <person name="Podosokorskaya O.A."/>
            <person name="Kovaleva O.L."/>
            <person name="Novikov A."/>
            <person name="Bonch-Osmolovskaya E.A."/>
            <person name="Toshchakov S.V."/>
            <person name="Kublanov I.V."/>
        </authorList>
    </citation>
    <scope>NUCLEOTIDE SEQUENCE [LARGE SCALE GENOMIC DNA]</scope>
    <source>
        <strain evidence="2 3">2918</strain>
    </source>
</reference>
<protein>
    <submittedName>
        <fullName evidence="2">VCBS repeat-containing protein</fullName>
    </submittedName>
</protein>
<keyword evidence="1" id="KW-0732">Signal</keyword>
<dbReference type="SUPFAM" id="SSF69318">
    <property type="entry name" value="Integrin alpha N-terminal domain"/>
    <property type="match status" value="2"/>
</dbReference>